<dbReference type="RefSeq" id="WP_212724557.1">
    <property type="nucleotide sequence ID" value="NZ_CP071249.1"/>
</dbReference>
<keyword evidence="1" id="KW-1133">Transmembrane helix</keyword>
<feature type="transmembrane region" description="Helical" evidence="1">
    <location>
        <begin position="32"/>
        <end position="51"/>
    </location>
</feature>
<name>A0A9Q9CHY0_9FIRM</name>
<evidence type="ECO:0000313" key="3">
    <source>
        <dbReference type="EMBL" id="UUF09259.1"/>
    </source>
</evidence>
<organism evidence="3 5">
    <name type="scientific">Turicibacter bilis</name>
    <dbReference type="NCBI Taxonomy" id="2735723"/>
    <lineage>
        <taxon>Bacteria</taxon>
        <taxon>Bacillati</taxon>
        <taxon>Bacillota</taxon>
        <taxon>Erysipelotrichia</taxon>
        <taxon>Erysipelotrichales</taxon>
        <taxon>Turicibacteraceae</taxon>
        <taxon>Turicibacter</taxon>
    </lineage>
</organism>
<keyword evidence="1" id="KW-0472">Membrane</keyword>
<accession>A0A9Q9CHY0</accession>
<keyword evidence="4" id="KW-1185">Reference proteome</keyword>
<feature type="transmembrane region" description="Helical" evidence="1">
    <location>
        <begin position="57"/>
        <end position="77"/>
    </location>
</feature>
<keyword evidence="1" id="KW-0812">Transmembrane</keyword>
<protein>
    <recommendedName>
        <fullName evidence="6">DUF3397 domain-containing protein</fullName>
    </recommendedName>
</protein>
<feature type="transmembrane region" description="Helical" evidence="1">
    <location>
        <begin position="6"/>
        <end position="25"/>
    </location>
</feature>
<sequence>MLGLVIFPMLFFMIGFLFKVFRPYYKPAEFVFFNMIAAMIALVVANGATLFMTIPFFVQMALLHVGIYLAFAFVGLLTQNIYGWFNNRFPIAGGIGRGITMVALICVMMTACFSIQYILTLIY</sequence>
<evidence type="ECO:0000313" key="5">
    <source>
        <dbReference type="Proteomes" id="UP001058072"/>
    </source>
</evidence>
<dbReference type="Proteomes" id="UP001058016">
    <property type="component" value="Chromosome"/>
</dbReference>
<dbReference type="AlphaFoldDB" id="A0A9Q9CHY0"/>
<dbReference type="EMBL" id="CP071250">
    <property type="protein sequence ID" value="UUF09259.1"/>
    <property type="molecule type" value="Genomic_DNA"/>
</dbReference>
<reference evidence="3 4" key="1">
    <citation type="submission" date="2021-03" db="EMBL/GenBank/DDBJ databases">
        <title>Comparative Genomics and Metabolomics in the genus Turicibacter.</title>
        <authorList>
            <person name="Maki J."/>
            <person name="Looft T."/>
        </authorList>
    </citation>
    <scope>NUCLEOTIDE SEQUENCE</scope>
    <source>
        <strain evidence="3">ISU324</strain>
        <strain evidence="2 4">MMM721</strain>
    </source>
</reference>
<gene>
    <name evidence="2" type="ORF">J0J69_09360</name>
    <name evidence="3" type="ORF">J0J70_04525</name>
</gene>
<evidence type="ECO:0008006" key="6">
    <source>
        <dbReference type="Google" id="ProtNLM"/>
    </source>
</evidence>
<dbReference type="Proteomes" id="UP001058072">
    <property type="component" value="Chromosome"/>
</dbReference>
<evidence type="ECO:0000313" key="2">
    <source>
        <dbReference type="EMBL" id="UUF05289.1"/>
    </source>
</evidence>
<dbReference type="EMBL" id="CP071249">
    <property type="protein sequence ID" value="UUF05289.1"/>
    <property type="molecule type" value="Genomic_DNA"/>
</dbReference>
<evidence type="ECO:0000256" key="1">
    <source>
        <dbReference type="SAM" id="Phobius"/>
    </source>
</evidence>
<evidence type="ECO:0000313" key="4">
    <source>
        <dbReference type="Proteomes" id="UP001058016"/>
    </source>
</evidence>
<feature type="transmembrane region" description="Helical" evidence="1">
    <location>
        <begin position="98"/>
        <end position="119"/>
    </location>
</feature>
<proteinExistence type="predicted"/>